<evidence type="ECO:0000313" key="1">
    <source>
        <dbReference type="EMBL" id="RVX20765.1"/>
    </source>
</evidence>
<evidence type="ECO:0000313" key="2">
    <source>
        <dbReference type="Proteomes" id="UP000288805"/>
    </source>
</evidence>
<comment type="caution">
    <text evidence="1">The sequence shown here is derived from an EMBL/GenBank/DDBJ whole genome shotgun (WGS) entry which is preliminary data.</text>
</comment>
<name>A0A438KHS6_VITVI</name>
<dbReference type="Proteomes" id="UP000288805">
    <property type="component" value="Unassembled WGS sequence"/>
</dbReference>
<accession>A0A438KHS6</accession>
<reference evidence="1 2" key="1">
    <citation type="journal article" date="2018" name="PLoS Genet.">
        <title>Population sequencing reveals clonal diversity and ancestral inbreeding in the grapevine cultivar Chardonnay.</title>
        <authorList>
            <person name="Roach M.J."/>
            <person name="Johnson D.L."/>
            <person name="Bohlmann J."/>
            <person name="van Vuuren H.J."/>
            <person name="Jones S.J."/>
            <person name="Pretorius I.S."/>
            <person name="Schmidt S.A."/>
            <person name="Borneman A.R."/>
        </authorList>
    </citation>
    <scope>NUCLEOTIDE SEQUENCE [LARGE SCALE GENOMIC DNA]</scope>
    <source>
        <strain evidence="2">cv. Chardonnay</strain>
        <tissue evidence="1">Leaf</tissue>
    </source>
</reference>
<dbReference type="EMBL" id="QGNW01000006">
    <property type="protein sequence ID" value="RVX20765.1"/>
    <property type="molecule type" value="Genomic_DNA"/>
</dbReference>
<dbReference type="AlphaFoldDB" id="A0A438KHS6"/>
<proteinExistence type="predicted"/>
<gene>
    <name evidence="1" type="ORF">CK203_002527</name>
</gene>
<sequence length="233" mass="25985">MVQICALEKVKKVRNSDEYAQMTSLDKNEENGIRRDAGTNLRKLNSSALVLEAILEVPQGVLESSLCWMSASSAVSVEHVMLPVACGHGSSRKIASVQTACCKLRVQSNLSICDFFMYVLKKRFGRGSYGEVWLAFPWNCSQGADASNESEKKKVFSFNTMHLDSYNGNSQTNSSTHNCHAGPSDDNLFILKRIMVQYVYGCMRVWECACVLIALTLFPNFDPNSNMLPSWLN</sequence>
<organism evidence="1 2">
    <name type="scientific">Vitis vinifera</name>
    <name type="common">Grape</name>
    <dbReference type="NCBI Taxonomy" id="29760"/>
    <lineage>
        <taxon>Eukaryota</taxon>
        <taxon>Viridiplantae</taxon>
        <taxon>Streptophyta</taxon>
        <taxon>Embryophyta</taxon>
        <taxon>Tracheophyta</taxon>
        <taxon>Spermatophyta</taxon>
        <taxon>Magnoliopsida</taxon>
        <taxon>eudicotyledons</taxon>
        <taxon>Gunneridae</taxon>
        <taxon>Pentapetalae</taxon>
        <taxon>rosids</taxon>
        <taxon>Vitales</taxon>
        <taxon>Vitaceae</taxon>
        <taxon>Viteae</taxon>
        <taxon>Vitis</taxon>
    </lineage>
</organism>
<protein>
    <submittedName>
        <fullName evidence="1">Uncharacterized protein</fullName>
    </submittedName>
</protein>